<evidence type="ECO:0000259" key="3">
    <source>
        <dbReference type="Pfam" id="PF11250"/>
    </source>
</evidence>
<dbReference type="PANTHER" id="PTHR33155:SF8">
    <property type="entry name" value="PROTEIN FANTASTIC FOUR 1"/>
    <property type="match status" value="1"/>
</dbReference>
<feature type="region of interest" description="Disordered" evidence="2">
    <location>
        <begin position="35"/>
        <end position="61"/>
    </location>
</feature>
<reference evidence="5" key="1">
    <citation type="journal article" date="2019" name="Curr. Biol.">
        <title>Genome Sequence of Striga asiatica Provides Insight into the Evolution of Plant Parasitism.</title>
        <authorList>
            <person name="Yoshida S."/>
            <person name="Kim S."/>
            <person name="Wafula E.K."/>
            <person name="Tanskanen J."/>
            <person name="Kim Y.M."/>
            <person name="Honaas L."/>
            <person name="Yang Z."/>
            <person name="Spallek T."/>
            <person name="Conn C.E."/>
            <person name="Ichihashi Y."/>
            <person name="Cheong K."/>
            <person name="Cui S."/>
            <person name="Der J.P."/>
            <person name="Gundlach H."/>
            <person name="Jiao Y."/>
            <person name="Hori C."/>
            <person name="Ishida J.K."/>
            <person name="Kasahara H."/>
            <person name="Kiba T."/>
            <person name="Kim M.S."/>
            <person name="Koo N."/>
            <person name="Laohavisit A."/>
            <person name="Lee Y.H."/>
            <person name="Lumba S."/>
            <person name="McCourt P."/>
            <person name="Mortimer J.C."/>
            <person name="Mutuku J.M."/>
            <person name="Nomura T."/>
            <person name="Sasaki-Sekimoto Y."/>
            <person name="Seto Y."/>
            <person name="Wang Y."/>
            <person name="Wakatake T."/>
            <person name="Sakakibara H."/>
            <person name="Demura T."/>
            <person name="Yamaguchi S."/>
            <person name="Yoneyama K."/>
            <person name="Manabe R.I."/>
            <person name="Nelson D.C."/>
            <person name="Schulman A.H."/>
            <person name="Timko M.P."/>
            <person name="dePamphilis C.W."/>
            <person name="Choi D."/>
            <person name="Shirasu K."/>
        </authorList>
    </citation>
    <scope>NUCLEOTIDE SEQUENCE [LARGE SCALE GENOMIC DNA]</scope>
    <source>
        <strain evidence="5">cv. UVA1</strain>
    </source>
</reference>
<evidence type="ECO:0000256" key="2">
    <source>
        <dbReference type="SAM" id="MobiDB-lite"/>
    </source>
</evidence>
<comment type="caution">
    <text evidence="4">The sequence shown here is derived from an EMBL/GenBank/DDBJ whole genome shotgun (WGS) entry which is preliminary data.</text>
</comment>
<gene>
    <name evidence="4" type="ORF">STAS_00364</name>
</gene>
<feature type="region of interest" description="Disordered" evidence="2">
    <location>
        <begin position="188"/>
        <end position="222"/>
    </location>
</feature>
<dbReference type="InterPro" id="IPR021410">
    <property type="entry name" value="FAF"/>
</dbReference>
<feature type="compositionally biased region" description="Basic and acidic residues" evidence="2">
    <location>
        <begin position="50"/>
        <end position="61"/>
    </location>
</feature>
<dbReference type="OrthoDB" id="1916983at2759"/>
<evidence type="ECO:0000256" key="1">
    <source>
        <dbReference type="ARBA" id="ARBA00008690"/>
    </source>
</evidence>
<proteinExistence type="inferred from homology"/>
<dbReference type="Proteomes" id="UP000325081">
    <property type="component" value="Unassembled WGS sequence"/>
</dbReference>
<dbReference type="Pfam" id="PF11250">
    <property type="entry name" value="FAF"/>
    <property type="match status" value="1"/>
</dbReference>
<evidence type="ECO:0000313" key="5">
    <source>
        <dbReference type="Proteomes" id="UP000325081"/>
    </source>
</evidence>
<comment type="similarity">
    <text evidence="1">Belongs to the fantastic four family.</text>
</comment>
<accession>A0A5A7NWY3</accession>
<protein>
    <recommendedName>
        <fullName evidence="3">FAF domain-containing protein</fullName>
    </recommendedName>
</protein>
<dbReference type="InterPro" id="IPR046431">
    <property type="entry name" value="FAF_dom"/>
</dbReference>
<feature type="compositionally biased region" description="Basic and acidic residues" evidence="2">
    <location>
        <begin position="211"/>
        <end position="222"/>
    </location>
</feature>
<dbReference type="AlphaFoldDB" id="A0A5A7NWY3"/>
<evidence type="ECO:0000313" key="4">
    <source>
        <dbReference type="EMBL" id="GER24821.1"/>
    </source>
</evidence>
<organism evidence="4 5">
    <name type="scientific">Striga asiatica</name>
    <name type="common">Asiatic witchweed</name>
    <name type="synonym">Buchnera asiatica</name>
    <dbReference type="NCBI Taxonomy" id="4170"/>
    <lineage>
        <taxon>Eukaryota</taxon>
        <taxon>Viridiplantae</taxon>
        <taxon>Streptophyta</taxon>
        <taxon>Embryophyta</taxon>
        <taxon>Tracheophyta</taxon>
        <taxon>Spermatophyta</taxon>
        <taxon>Magnoliopsida</taxon>
        <taxon>eudicotyledons</taxon>
        <taxon>Gunneridae</taxon>
        <taxon>Pentapetalae</taxon>
        <taxon>asterids</taxon>
        <taxon>lamiids</taxon>
        <taxon>Lamiales</taxon>
        <taxon>Orobanchaceae</taxon>
        <taxon>Buchnereae</taxon>
        <taxon>Striga</taxon>
    </lineage>
</organism>
<keyword evidence="5" id="KW-1185">Reference proteome</keyword>
<name>A0A5A7NWY3_STRAF</name>
<dbReference type="EMBL" id="BKCP01000001">
    <property type="protein sequence ID" value="GER24821.1"/>
    <property type="molecule type" value="Genomic_DNA"/>
</dbReference>
<feature type="compositionally biased region" description="Acidic residues" evidence="2">
    <location>
        <begin position="194"/>
        <end position="210"/>
    </location>
</feature>
<feature type="domain" description="FAF" evidence="3">
    <location>
        <begin position="133"/>
        <end position="185"/>
    </location>
</feature>
<sequence length="251" mass="28103">MSTTSLTLCQTQTQTLMSCLDPLLFEPRDSLHPLTPPKHALSFPFPRQPSETDNKGSEQKTEEVYIHPLVRRSSSSLSTKSLEMCTESLGSETGNDTISDFDEFSRHYAFEKPSLLPAKKNLDFAKKTKRSVDFPPPLTSISGDENVQVRAHRENGRLVIKAFNISSARNFFRAERENGRLRLSLLRGGREADESVEEEDEEQNGEEENAEHEAFDEGEFEGRCWGENGGKIGCKINGGDWPSLSICMAIS</sequence>
<dbReference type="PANTHER" id="PTHR33155">
    <property type="entry name" value="FANTASTIC FOUR-LIKE PROTEIN (DUF3049)"/>
    <property type="match status" value="1"/>
</dbReference>